<keyword evidence="2 7" id="KW-0813">Transport</keyword>
<dbReference type="GeneID" id="95756731"/>
<comment type="subcellular location">
    <subcellularLocation>
        <location evidence="1 7">Cell membrane</location>
        <topology evidence="1 7">Multi-pass membrane protein</topology>
    </subcellularLocation>
</comment>
<sequence length="315" mass="34922">MINYTIRRLLSSLPTLIIVAVLVFVLIRMVPGNPALVMLGEEATPDEITRMEAKLGIDQPLPVQFVRWTSKVLRGDLGDSIYYRKPVTQVISAHLEPTVLLVLYAMTICLLIGVPLGITAATHRNGPIDRFCMILSMTGISMPGFWLALNLIIIFAVKLEWLPSVGYSMIREGGLLESLKYLTLPAAAMGLQRSASIARVTRSSMLDVLNNDYIRTAKAKGLSEYRVIAYHALKNAANQIVTQAGISFAILMGGSVVIESVFNIPGIGRLAFDSIARRDYPTIQGHILFVAFVYVFVNLIVDLLYKFFDPRVEYK</sequence>
<keyword evidence="10" id="KW-1185">Reference proteome</keyword>
<evidence type="ECO:0000256" key="5">
    <source>
        <dbReference type="ARBA" id="ARBA00022989"/>
    </source>
</evidence>
<protein>
    <submittedName>
        <fullName evidence="9">ABC transporter permease</fullName>
    </submittedName>
</protein>
<evidence type="ECO:0000259" key="8">
    <source>
        <dbReference type="PROSITE" id="PS50928"/>
    </source>
</evidence>
<comment type="caution">
    <text evidence="9">The sequence shown here is derived from an EMBL/GenBank/DDBJ whole genome shotgun (WGS) entry which is preliminary data.</text>
</comment>
<dbReference type="AlphaFoldDB" id="A0AAW5K4Q2"/>
<keyword evidence="3" id="KW-1003">Cell membrane</keyword>
<dbReference type="Proteomes" id="UP001205919">
    <property type="component" value="Unassembled WGS sequence"/>
</dbReference>
<keyword evidence="5 7" id="KW-1133">Transmembrane helix</keyword>
<proteinExistence type="inferred from homology"/>
<reference evidence="9 10" key="1">
    <citation type="submission" date="2022-06" db="EMBL/GenBank/DDBJ databases">
        <title>Isolation of gut microbiota from human fecal samples.</title>
        <authorList>
            <person name="Pamer E.G."/>
            <person name="Barat B."/>
            <person name="Waligurski E."/>
            <person name="Medina S."/>
            <person name="Paddock L."/>
            <person name="Mostad J."/>
        </authorList>
    </citation>
    <scope>NUCLEOTIDE SEQUENCE [LARGE SCALE GENOMIC DNA]</scope>
    <source>
        <strain evidence="9 10">DFI.9.90</strain>
    </source>
</reference>
<dbReference type="CDD" id="cd06261">
    <property type="entry name" value="TM_PBP2"/>
    <property type="match status" value="1"/>
</dbReference>
<evidence type="ECO:0000256" key="6">
    <source>
        <dbReference type="ARBA" id="ARBA00023136"/>
    </source>
</evidence>
<feature type="transmembrane region" description="Helical" evidence="7">
    <location>
        <begin position="283"/>
        <end position="305"/>
    </location>
</feature>
<dbReference type="EMBL" id="JANFYT010000019">
    <property type="protein sequence ID" value="MCQ4814741.1"/>
    <property type="molecule type" value="Genomic_DNA"/>
</dbReference>
<name>A0AAW5K4Q2_9BACT</name>
<dbReference type="InterPro" id="IPR035906">
    <property type="entry name" value="MetI-like_sf"/>
</dbReference>
<dbReference type="GO" id="GO:0005886">
    <property type="term" value="C:plasma membrane"/>
    <property type="evidence" value="ECO:0007669"/>
    <property type="project" value="UniProtKB-SubCell"/>
</dbReference>
<feature type="transmembrane region" description="Helical" evidence="7">
    <location>
        <begin position="240"/>
        <end position="262"/>
    </location>
</feature>
<organism evidence="9 10">
    <name type="scientific">Cloacibacillus evryensis</name>
    <dbReference type="NCBI Taxonomy" id="508460"/>
    <lineage>
        <taxon>Bacteria</taxon>
        <taxon>Thermotogati</taxon>
        <taxon>Synergistota</taxon>
        <taxon>Synergistia</taxon>
        <taxon>Synergistales</taxon>
        <taxon>Synergistaceae</taxon>
        <taxon>Cloacibacillus</taxon>
    </lineage>
</organism>
<dbReference type="RefSeq" id="WP_008712599.1">
    <property type="nucleotide sequence ID" value="NZ_CABKQM010000008.1"/>
</dbReference>
<dbReference type="Gene3D" id="1.10.3720.10">
    <property type="entry name" value="MetI-like"/>
    <property type="match status" value="1"/>
</dbReference>
<dbReference type="PROSITE" id="PS50928">
    <property type="entry name" value="ABC_TM1"/>
    <property type="match status" value="1"/>
</dbReference>
<dbReference type="GO" id="GO:0071916">
    <property type="term" value="F:dipeptide transmembrane transporter activity"/>
    <property type="evidence" value="ECO:0007669"/>
    <property type="project" value="TreeGrafter"/>
</dbReference>
<evidence type="ECO:0000256" key="1">
    <source>
        <dbReference type="ARBA" id="ARBA00004651"/>
    </source>
</evidence>
<accession>A0AAW5K4Q2</accession>
<feature type="transmembrane region" description="Helical" evidence="7">
    <location>
        <begin position="101"/>
        <end position="121"/>
    </location>
</feature>
<feature type="transmembrane region" description="Helical" evidence="7">
    <location>
        <begin position="133"/>
        <end position="157"/>
    </location>
</feature>
<keyword evidence="4 7" id="KW-0812">Transmembrane</keyword>
<dbReference type="InterPro" id="IPR000515">
    <property type="entry name" value="MetI-like"/>
</dbReference>
<dbReference type="SUPFAM" id="SSF161098">
    <property type="entry name" value="MetI-like"/>
    <property type="match status" value="1"/>
</dbReference>
<evidence type="ECO:0000313" key="10">
    <source>
        <dbReference type="Proteomes" id="UP001205919"/>
    </source>
</evidence>
<evidence type="ECO:0000256" key="7">
    <source>
        <dbReference type="RuleBase" id="RU363032"/>
    </source>
</evidence>
<dbReference type="PANTHER" id="PTHR43163:SF6">
    <property type="entry name" value="DIPEPTIDE TRANSPORT SYSTEM PERMEASE PROTEIN DPPB-RELATED"/>
    <property type="match status" value="1"/>
</dbReference>
<evidence type="ECO:0000256" key="2">
    <source>
        <dbReference type="ARBA" id="ARBA00022448"/>
    </source>
</evidence>
<dbReference type="PANTHER" id="PTHR43163">
    <property type="entry name" value="DIPEPTIDE TRANSPORT SYSTEM PERMEASE PROTEIN DPPB-RELATED"/>
    <property type="match status" value="1"/>
</dbReference>
<dbReference type="Pfam" id="PF00528">
    <property type="entry name" value="BPD_transp_1"/>
    <property type="match status" value="1"/>
</dbReference>
<evidence type="ECO:0000256" key="3">
    <source>
        <dbReference type="ARBA" id="ARBA00022475"/>
    </source>
</evidence>
<evidence type="ECO:0000313" key="9">
    <source>
        <dbReference type="EMBL" id="MCQ4814741.1"/>
    </source>
</evidence>
<comment type="similarity">
    <text evidence="7">Belongs to the binding-protein-dependent transport system permease family.</text>
</comment>
<dbReference type="Pfam" id="PF19300">
    <property type="entry name" value="BPD_transp_1_N"/>
    <property type="match status" value="1"/>
</dbReference>
<feature type="domain" description="ABC transmembrane type-1" evidence="8">
    <location>
        <begin position="95"/>
        <end position="305"/>
    </location>
</feature>
<dbReference type="InterPro" id="IPR045621">
    <property type="entry name" value="BPD_transp_1_N"/>
</dbReference>
<evidence type="ECO:0000256" key="4">
    <source>
        <dbReference type="ARBA" id="ARBA00022692"/>
    </source>
</evidence>
<gene>
    <name evidence="9" type="ORF">NE630_09910</name>
</gene>
<keyword evidence="6 7" id="KW-0472">Membrane</keyword>
<feature type="transmembrane region" description="Helical" evidence="7">
    <location>
        <begin position="12"/>
        <end position="30"/>
    </location>
</feature>